<feature type="transmembrane region" description="Helical" evidence="1">
    <location>
        <begin position="91"/>
        <end position="108"/>
    </location>
</feature>
<evidence type="ECO:0000313" key="3">
    <source>
        <dbReference type="Proteomes" id="UP000294498"/>
    </source>
</evidence>
<dbReference type="RefSeq" id="WP_162852515.1">
    <property type="nucleotide sequence ID" value="NZ_SODV01000001.1"/>
</dbReference>
<name>A0A4R8DT31_9BACT</name>
<sequence>MATVSIKKDRFKFFKQDHVGLGLAIGALAPILGFVVYYFVKYRLFTFREFLNLLLEQHNLITAITSISLLANAVLFTLYINAGKDQTAKGIFVTTVLYGIAALLVKLIL</sequence>
<evidence type="ECO:0000313" key="2">
    <source>
        <dbReference type="EMBL" id="TDX00565.1"/>
    </source>
</evidence>
<evidence type="ECO:0000256" key="1">
    <source>
        <dbReference type="SAM" id="Phobius"/>
    </source>
</evidence>
<feature type="transmembrane region" description="Helical" evidence="1">
    <location>
        <begin position="60"/>
        <end position="79"/>
    </location>
</feature>
<dbReference type="Proteomes" id="UP000294498">
    <property type="component" value="Unassembled WGS sequence"/>
</dbReference>
<reference evidence="2 3" key="1">
    <citation type="submission" date="2019-03" db="EMBL/GenBank/DDBJ databases">
        <title>Genomic Encyclopedia of Type Strains, Phase IV (KMG-IV): sequencing the most valuable type-strain genomes for metagenomic binning, comparative biology and taxonomic classification.</title>
        <authorList>
            <person name="Goeker M."/>
        </authorList>
    </citation>
    <scope>NUCLEOTIDE SEQUENCE [LARGE SCALE GENOMIC DNA]</scope>
    <source>
        <strain evidence="2 3">DSM 100059</strain>
    </source>
</reference>
<organism evidence="2 3">
    <name type="scientific">Dinghuibacter silviterrae</name>
    <dbReference type="NCBI Taxonomy" id="1539049"/>
    <lineage>
        <taxon>Bacteria</taxon>
        <taxon>Pseudomonadati</taxon>
        <taxon>Bacteroidota</taxon>
        <taxon>Chitinophagia</taxon>
        <taxon>Chitinophagales</taxon>
        <taxon>Chitinophagaceae</taxon>
        <taxon>Dinghuibacter</taxon>
    </lineage>
</organism>
<keyword evidence="1" id="KW-0472">Membrane</keyword>
<accession>A0A4R8DT31</accession>
<feature type="transmembrane region" description="Helical" evidence="1">
    <location>
        <begin position="21"/>
        <end position="40"/>
    </location>
</feature>
<protein>
    <submittedName>
        <fullName evidence="2">Uncharacterized protein</fullName>
    </submittedName>
</protein>
<gene>
    <name evidence="2" type="ORF">EDB95_1590</name>
</gene>
<keyword evidence="1" id="KW-1133">Transmembrane helix</keyword>
<keyword evidence="3" id="KW-1185">Reference proteome</keyword>
<dbReference type="AlphaFoldDB" id="A0A4R8DT31"/>
<dbReference type="EMBL" id="SODV01000001">
    <property type="protein sequence ID" value="TDX00565.1"/>
    <property type="molecule type" value="Genomic_DNA"/>
</dbReference>
<proteinExistence type="predicted"/>
<keyword evidence="1" id="KW-0812">Transmembrane</keyword>
<comment type="caution">
    <text evidence="2">The sequence shown here is derived from an EMBL/GenBank/DDBJ whole genome shotgun (WGS) entry which is preliminary data.</text>
</comment>